<protein>
    <submittedName>
        <fullName evidence="2">Uncharacterized protein</fullName>
    </submittedName>
</protein>
<dbReference type="Proteomes" id="UP000308549">
    <property type="component" value="Unassembled WGS sequence"/>
</dbReference>
<dbReference type="AlphaFoldDB" id="A0A4U0U7U5"/>
<evidence type="ECO:0000313" key="2">
    <source>
        <dbReference type="EMBL" id="TKA30496.1"/>
    </source>
</evidence>
<feature type="compositionally biased region" description="Acidic residues" evidence="1">
    <location>
        <begin position="152"/>
        <end position="164"/>
    </location>
</feature>
<dbReference type="OrthoDB" id="46529at2759"/>
<proteinExistence type="predicted"/>
<dbReference type="Gene3D" id="1.25.40.20">
    <property type="entry name" value="Ankyrin repeat-containing domain"/>
    <property type="match status" value="1"/>
</dbReference>
<evidence type="ECO:0000313" key="3">
    <source>
        <dbReference type="Proteomes" id="UP000308549"/>
    </source>
</evidence>
<keyword evidence="3" id="KW-1185">Reference proteome</keyword>
<comment type="caution">
    <text evidence="2">The sequence shown here is derived from an EMBL/GenBank/DDBJ whole genome shotgun (WGS) entry which is preliminary data.</text>
</comment>
<sequence>MAVCAKCQKPLTMDIDDYDDDEDVVASSSTQPPKTVPDDVHLPCNDHLHWECLLDSSDYSACPACSQSILSTPPSSSQPQQQRQQQDERRIIVTLHNEGGVQEALDIFPLLKEESYLRAHPHERKCRAFLEFAREGDYHAIADVLKSCGESPDSDDDDDIDGDDQVNNTHPPLTADALLRYQDPLNSNESALHAAVANGHREVAWLLLLLASTYPELEVPALVFQEAAALGVMREEQAGLVDIRSLRDAGGRSAEDVARQSGMVWTGWVGNGRLAMPGGGGAEGGGGGGAVTV</sequence>
<feature type="region of interest" description="Disordered" evidence="1">
    <location>
        <begin position="149"/>
        <end position="172"/>
    </location>
</feature>
<name>A0A4U0U7U5_9PEZI</name>
<evidence type="ECO:0000256" key="1">
    <source>
        <dbReference type="SAM" id="MobiDB-lite"/>
    </source>
</evidence>
<gene>
    <name evidence="2" type="ORF">B0A50_02724</name>
</gene>
<dbReference type="InterPro" id="IPR036770">
    <property type="entry name" value="Ankyrin_rpt-contain_sf"/>
</dbReference>
<organism evidence="2 3">
    <name type="scientific">Salinomyces thailandicus</name>
    <dbReference type="NCBI Taxonomy" id="706561"/>
    <lineage>
        <taxon>Eukaryota</taxon>
        <taxon>Fungi</taxon>
        <taxon>Dikarya</taxon>
        <taxon>Ascomycota</taxon>
        <taxon>Pezizomycotina</taxon>
        <taxon>Dothideomycetes</taxon>
        <taxon>Dothideomycetidae</taxon>
        <taxon>Mycosphaerellales</taxon>
        <taxon>Teratosphaeriaceae</taxon>
        <taxon>Salinomyces</taxon>
    </lineage>
</organism>
<accession>A0A4U0U7U5</accession>
<reference evidence="2 3" key="1">
    <citation type="submission" date="2017-03" db="EMBL/GenBank/DDBJ databases">
        <title>Genomes of endolithic fungi from Antarctica.</title>
        <authorList>
            <person name="Coleine C."/>
            <person name="Masonjones S."/>
            <person name="Stajich J.E."/>
        </authorList>
    </citation>
    <scope>NUCLEOTIDE SEQUENCE [LARGE SCALE GENOMIC DNA]</scope>
    <source>
        <strain evidence="2 3">CCFEE 6315</strain>
    </source>
</reference>
<dbReference type="EMBL" id="NAJL01000011">
    <property type="protein sequence ID" value="TKA30496.1"/>
    <property type="molecule type" value="Genomic_DNA"/>
</dbReference>